<dbReference type="AlphaFoldDB" id="A0A098GGG5"/>
<evidence type="ECO:0000313" key="7">
    <source>
        <dbReference type="EMBL" id="CEG61553.1"/>
    </source>
</evidence>
<keyword evidence="4 6" id="KW-0862">Zinc</keyword>
<dbReference type="PANTHER" id="PTHR38344">
    <property type="entry name" value="UPF0753 PROTEIN AQ_863"/>
    <property type="match status" value="1"/>
</dbReference>
<reference evidence="7" key="1">
    <citation type="submission" date="2014-09" db="EMBL/GenBank/DDBJ databases">
        <authorList>
            <person name="GOMEZ-VALERO Laura"/>
        </authorList>
    </citation>
    <scope>NUCLEOTIDE SEQUENCE</scope>
    <source>
        <strain evidence="7">ATCC33218</strain>
    </source>
</reference>
<dbReference type="HOGENOM" id="CLU_009885_0_0_6"/>
<dbReference type="GO" id="GO:0005886">
    <property type="term" value="C:plasma membrane"/>
    <property type="evidence" value="ECO:0007669"/>
    <property type="project" value="UniProtKB-SubCell"/>
</dbReference>
<evidence type="ECO:0000256" key="3">
    <source>
        <dbReference type="ARBA" id="ARBA00022723"/>
    </source>
</evidence>
<dbReference type="PATRIC" id="fig|451.8.peg.2999"/>
<evidence type="ECO:0000256" key="4">
    <source>
        <dbReference type="ARBA" id="ARBA00022833"/>
    </source>
</evidence>
<reference evidence="9" key="2">
    <citation type="submission" date="2014-09" db="EMBL/GenBank/DDBJ databases">
        <authorList>
            <person name="Gomez-Valero L."/>
        </authorList>
    </citation>
    <scope>NUCLEOTIDE SEQUENCE [LARGE SCALE GENOMIC DNA]</scope>
    <source>
        <strain evidence="9">ATCC33218</strain>
    </source>
</reference>
<evidence type="ECO:0000256" key="6">
    <source>
        <dbReference type="HAMAP-Rule" id="MF_01871"/>
    </source>
</evidence>
<dbReference type="EMBL" id="FMVN01000008">
    <property type="protein sequence ID" value="SCY45781.1"/>
    <property type="molecule type" value="Genomic_DNA"/>
</dbReference>
<comment type="function">
    <text evidence="6">Part of an energy-coupled inorganic carbon pump.</text>
</comment>
<evidence type="ECO:0000313" key="9">
    <source>
        <dbReference type="Proteomes" id="UP000032414"/>
    </source>
</evidence>
<dbReference type="Pfam" id="PF10070">
    <property type="entry name" value="DabA"/>
    <property type="match status" value="1"/>
</dbReference>
<keyword evidence="3 6" id="KW-0479">Metal-binding</keyword>
<evidence type="ECO:0000256" key="2">
    <source>
        <dbReference type="ARBA" id="ARBA00022475"/>
    </source>
</evidence>
<dbReference type="GO" id="GO:0008270">
    <property type="term" value="F:zinc ion binding"/>
    <property type="evidence" value="ECO:0007669"/>
    <property type="project" value="UniProtKB-UniRule"/>
</dbReference>
<comment type="subunit">
    <text evidence="6">Forms a complex with DabB.</text>
</comment>
<dbReference type="Proteomes" id="UP000182998">
    <property type="component" value="Unassembled WGS sequence"/>
</dbReference>
<keyword evidence="1 6" id="KW-0813">Transport</keyword>
<name>A0A098GGG5_LEGMI</name>
<feature type="binding site" evidence="6">
    <location>
        <position position="452"/>
    </location>
    <ligand>
        <name>Zn(2+)</name>
        <dbReference type="ChEBI" id="CHEBI:29105"/>
    </ligand>
</feature>
<keyword evidence="10" id="KW-1185">Reference proteome</keyword>
<dbReference type="HAMAP" id="MF_01871">
    <property type="entry name" value="DabA"/>
    <property type="match status" value="1"/>
</dbReference>
<dbReference type="OrthoDB" id="9805101at2"/>
<feature type="binding site" evidence="6">
    <location>
        <position position="467"/>
    </location>
    <ligand>
        <name>Zn(2+)</name>
        <dbReference type="ChEBI" id="CHEBI:29105"/>
    </ligand>
</feature>
<evidence type="ECO:0000256" key="5">
    <source>
        <dbReference type="ARBA" id="ARBA00023136"/>
    </source>
</evidence>
<comment type="subcellular location">
    <subcellularLocation>
        <location evidence="6">Cell membrane</location>
        <topology evidence="6">Peripheral membrane protein</topology>
    </subcellularLocation>
</comment>
<dbReference type="EMBL" id="LN614830">
    <property type="protein sequence ID" value="CEG61553.1"/>
    <property type="molecule type" value="Genomic_DNA"/>
</dbReference>
<dbReference type="RefSeq" id="WP_045099772.1">
    <property type="nucleotide sequence ID" value="NZ_CP020614.1"/>
</dbReference>
<comment type="similarity">
    <text evidence="6">Belongs to the inorganic carbon transporter (TC 9.A.2) DabA family.</text>
</comment>
<evidence type="ECO:0000256" key="1">
    <source>
        <dbReference type="ARBA" id="ARBA00022448"/>
    </source>
</evidence>
<proteinExistence type="inferred from homology"/>
<sequence>MKLHLSDSLNQQPANKFSFESNQPKSISAMVANAATLLTPVWPLETFIACNSLHGYESLNFEEAVLESQLNKNAQVEPKLEEVNRQMIKWCSAFLDSGQSAITMPNKEKGFYAAFISLALYDSTLHQKNKTNKSWLVSLPHNAEQAIIYCFKQLGIPSCEQEKFIERTLCYLPGWAGYIKWMGEWSSRSSRFSSNLVDFLAIRLVITCLLWPEAGKKTSHENQSSLSAEFLKEMKAKERWFRNDLLIKILYDLKTSKKDMARPDAQLVFCIDVRSEPFRRAIEKQGCYETLGFAGFFGLPIKTCDVDTGKDKELCPVLLKPKFTIDETPVDSQLSCVTRHKQGKKIKNTLSNVYYQLKYNFSTPFALAEFLGAWCGLTMFMKSCSPIMYTHLTNWVNELIAPSLRTKPVFDPDPSKPNRGIAKEEQLSYAEAILRLMGLTKNFAKVVLLCGHGSTTQNNPYASALDCGACGGNPGSTNAKLLATLLNKADIRTGLAEKGIIIPSDTVFYAALHNTTTDEITLYTDQKKPMNQAILRKLKIAFADARKETNIERKAKLAKSASKADDIVRRSSDWSEVRPEWGLARNAAFIVGPRSLTENINLDGRCFLHSYDWQEDTHGSCLETILTAPMVVTQWINNQYLFSTLDNIAYGSGSKITQNVTGKIGIMQGNGSDLMHGLPLQSVKSDDRTNYHEPLRLLTIVYAPKHLVTQIIDKHEILKKLFFNHWVSLVVIDPTARSTYSLNEKNTWEVI</sequence>
<comment type="cofactor">
    <cofactor evidence="6">
        <name>Zn(2+)</name>
        <dbReference type="ChEBI" id="CHEBI:29105"/>
    </cofactor>
</comment>
<evidence type="ECO:0000313" key="10">
    <source>
        <dbReference type="Proteomes" id="UP000182998"/>
    </source>
</evidence>
<gene>
    <name evidence="6" type="primary">dabA</name>
    <name evidence="7" type="ORF">LMI_2283</name>
    <name evidence="8" type="ORF">SAMN02982997_01760</name>
</gene>
<accession>A0A098GGG5</accession>
<reference evidence="8 10" key="3">
    <citation type="submission" date="2016-10" db="EMBL/GenBank/DDBJ databases">
        <authorList>
            <person name="Varghese N."/>
            <person name="Submissions S."/>
        </authorList>
    </citation>
    <scope>NUCLEOTIDE SEQUENCE [LARGE SCALE GENOMIC DNA]</scope>
    <source>
        <strain evidence="8 10">ATCC 33218</strain>
    </source>
</reference>
<organism evidence="7 9">
    <name type="scientific">Legionella micdadei</name>
    <name type="common">Tatlockia micdadei</name>
    <dbReference type="NCBI Taxonomy" id="451"/>
    <lineage>
        <taxon>Bacteria</taxon>
        <taxon>Pseudomonadati</taxon>
        <taxon>Pseudomonadota</taxon>
        <taxon>Gammaproteobacteria</taxon>
        <taxon>Legionellales</taxon>
        <taxon>Legionellaceae</taxon>
        <taxon>Legionella</taxon>
    </lineage>
</organism>
<dbReference type="InterPro" id="IPR018752">
    <property type="entry name" value="DabA"/>
</dbReference>
<dbReference type="Proteomes" id="UP000032414">
    <property type="component" value="Chromosome I"/>
</dbReference>
<dbReference type="STRING" id="451.B6N58_04745"/>
<protein>
    <recommendedName>
        <fullName evidence="6">Probable inorganic carbon transporter subunit DabA</fullName>
    </recommendedName>
</protein>
<dbReference type="PANTHER" id="PTHR38344:SF1">
    <property type="entry name" value="INORGANIC CARBON TRANSPORTER SUBUNIT DABA-RELATED"/>
    <property type="match status" value="1"/>
</dbReference>
<dbReference type="KEGG" id="tmc:LMI_2283"/>
<keyword evidence="2 6" id="KW-1003">Cell membrane</keyword>
<feature type="binding site" evidence="6">
    <location>
        <position position="272"/>
    </location>
    <ligand>
        <name>Zn(2+)</name>
        <dbReference type="ChEBI" id="CHEBI:29105"/>
    </ligand>
</feature>
<keyword evidence="5 6" id="KW-0472">Membrane</keyword>
<evidence type="ECO:0000313" key="8">
    <source>
        <dbReference type="EMBL" id="SCY45781.1"/>
    </source>
</evidence>
<feature type="binding site" evidence="6">
    <location>
        <position position="270"/>
    </location>
    <ligand>
        <name>Zn(2+)</name>
        <dbReference type="ChEBI" id="CHEBI:29105"/>
    </ligand>
</feature>